<dbReference type="PROSITE" id="PS00191">
    <property type="entry name" value="CYTOCHROME_B5_1"/>
    <property type="match status" value="1"/>
</dbReference>
<dbReference type="GO" id="GO:0005739">
    <property type="term" value="C:mitochondrion"/>
    <property type="evidence" value="ECO:0007669"/>
    <property type="project" value="TreeGrafter"/>
</dbReference>
<dbReference type="Pfam" id="PF21948">
    <property type="entry name" value="LplA-B_cat"/>
    <property type="match status" value="1"/>
</dbReference>
<dbReference type="FunCoup" id="A0A0C3GGI2">
    <property type="interactions" value="269"/>
</dbReference>
<evidence type="ECO:0000256" key="2">
    <source>
        <dbReference type="ARBA" id="ARBA00005085"/>
    </source>
</evidence>
<dbReference type="PROSITE" id="PS51733">
    <property type="entry name" value="BPL_LPL_CATALYTIC"/>
    <property type="match status" value="1"/>
</dbReference>
<dbReference type="UniPathway" id="UPA00537">
    <property type="reaction ID" value="UER00595"/>
</dbReference>
<reference evidence="7" key="2">
    <citation type="submission" date="2015-01" db="EMBL/GenBank/DDBJ databases">
        <title>Evolutionary Origins and Diversification of the Mycorrhizal Mutualists.</title>
        <authorList>
            <consortium name="DOE Joint Genome Institute"/>
            <consortium name="Mycorrhizal Genomics Consortium"/>
            <person name="Kohler A."/>
            <person name="Kuo A."/>
            <person name="Nagy L.G."/>
            <person name="Floudas D."/>
            <person name="Copeland A."/>
            <person name="Barry K.W."/>
            <person name="Cichocki N."/>
            <person name="Veneault-Fourrey C."/>
            <person name="LaButti K."/>
            <person name="Lindquist E.A."/>
            <person name="Lipzen A."/>
            <person name="Lundell T."/>
            <person name="Morin E."/>
            <person name="Murat C."/>
            <person name="Riley R."/>
            <person name="Ohm R."/>
            <person name="Sun H."/>
            <person name="Tunlid A."/>
            <person name="Henrissat B."/>
            <person name="Grigoriev I.V."/>
            <person name="Hibbett D.S."/>
            <person name="Martin F."/>
        </authorList>
    </citation>
    <scope>NUCLEOTIDE SEQUENCE [LARGE SCALE GENOMIC DNA]</scope>
    <source>
        <strain evidence="7">Zn</strain>
    </source>
</reference>
<dbReference type="STRING" id="913774.A0A0C3GGI2"/>
<organism evidence="6 7">
    <name type="scientific">Oidiodendron maius (strain Zn)</name>
    <dbReference type="NCBI Taxonomy" id="913774"/>
    <lineage>
        <taxon>Eukaryota</taxon>
        <taxon>Fungi</taxon>
        <taxon>Dikarya</taxon>
        <taxon>Ascomycota</taxon>
        <taxon>Pezizomycotina</taxon>
        <taxon>Leotiomycetes</taxon>
        <taxon>Leotiomycetes incertae sedis</taxon>
        <taxon>Myxotrichaceae</taxon>
        <taxon>Oidiodendron</taxon>
    </lineage>
</organism>
<dbReference type="InterPro" id="IPR004562">
    <property type="entry name" value="LipoylTrfase_LipoateP_Ligase"/>
</dbReference>
<dbReference type="GO" id="GO:0020037">
    <property type="term" value="F:heme binding"/>
    <property type="evidence" value="ECO:0007669"/>
    <property type="project" value="InterPro"/>
</dbReference>
<gene>
    <name evidence="6" type="ORF">OIDMADRAFT_171438</name>
</gene>
<name>A0A0C3GGI2_OIDMZ</name>
<dbReference type="GO" id="GO:0017118">
    <property type="term" value="F:lipoyltransferase activity"/>
    <property type="evidence" value="ECO:0007669"/>
    <property type="project" value="TreeGrafter"/>
</dbReference>
<dbReference type="GO" id="GO:0009249">
    <property type="term" value="P:protein lipoylation"/>
    <property type="evidence" value="ECO:0007669"/>
    <property type="project" value="InterPro"/>
</dbReference>
<dbReference type="Proteomes" id="UP000054321">
    <property type="component" value="Unassembled WGS sequence"/>
</dbReference>
<comment type="function">
    <text evidence="1">Catalyzes both the ATP-dependent activation of exogenously supplied lipoate to lipoyl-AMP and the transfer of the activated lipoyl onto the lipoyl domains of lipoate-dependent enzymes.</text>
</comment>
<dbReference type="OrthoDB" id="201621at2759"/>
<dbReference type="AlphaFoldDB" id="A0A0C3GGI2"/>
<protein>
    <recommendedName>
        <fullName evidence="4">Putative lipoate-protein ligase A</fullName>
    </recommendedName>
</protein>
<evidence type="ECO:0000259" key="5">
    <source>
        <dbReference type="PROSITE" id="PS51733"/>
    </source>
</evidence>
<feature type="domain" description="BPL/LPL catalytic" evidence="5">
    <location>
        <begin position="64"/>
        <end position="254"/>
    </location>
</feature>
<dbReference type="HOGENOM" id="CLU_022986_3_0_1"/>
<dbReference type="PANTHER" id="PTHR12561:SF3">
    <property type="entry name" value="LIPOYLTRANSFERASE 1, MITOCHONDRIAL"/>
    <property type="match status" value="1"/>
</dbReference>
<accession>A0A0C3GGI2</accession>
<reference evidence="6 7" key="1">
    <citation type="submission" date="2014-04" db="EMBL/GenBank/DDBJ databases">
        <authorList>
            <consortium name="DOE Joint Genome Institute"/>
            <person name="Kuo A."/>
            <person name="Martino E."/>
            <person name="Perotto S."/>
            <person name="Kohler A."/>
            <person name="Nagy L.G."/>
            <person name="Floudas D."/>
            <person name="Copeland A."/>
            <person name="Barry K.W."/>
            <person name="Cichocki N."/>
            <person name="Veneault-Fourrey C."/>
            <person name="LaButti K."/>
            <person name="Lindquist E.A."/>
            <person name="Lipzen A."/>
            <person name="Lundell T."/>
            <person name="Morin E."/>
            <person name="Murat C."/>
            <person name="Sun H."/>
            <person name="Tunlid A."/>
            <person name="Henrissat B."/>
            <person name="Grigoriev I.V."/>
            <person name="Hibbett D.S."/>
            <person name="Martin F."/>
            <person name="Nordberg H.P."/>
            <person name="Cantor M.N."/>
            <person name="Hua S.X."/>
        </authorList>
    </citation>
    <scope>NUCLEOTIDE SEQUENCE [LARGE SCALE GENOMIC DNA]</scope>
    <source>
        <strain evidence="6 7">Zn</strain>
    </source>
</reference>
<dbReference type="InterPro" id="IPR004143">
    <property type="entry name" value="BPL_LPL_catalytic"/>
</dbReference>
<comment type="pathway">
    <text evidence="2">Protein modification; protein lipoylation via exogenous pathway; protein N(6)-(lipoyl)lysine from lipoate: step 2/2.</text>
</comment>
<comment type="similarity">
    <text evidence="3">Belongs to the LplA family.</text>
</comment>
<dbReference type="InterPro" id="IPR045864">
    <property type="entry name" value="aa-tRNA-synth_II/BPL/LPL"/>
</dbReference>
<proteinExistence type="inferred from homology"/>
<evidence type="ECO:0000313" key="6">
    <source>
        <dbReference type="EMBL" id="KIM95255.1"/>
    </source>
</evidence>
<sequence>MAPSRGLPFLFRARADVRPPCARRFSAIVETASDTSRQAQIYLSQIHNPYLNLSVEHYLLQKTPPDSTILFLYTNRPSIVIGRNQNPWVEVNMALLRNNPLQVDLVRRRSGGGTVFHDRGNVNYSVICPTNLFNRDKHAEMVVRALHDLGLITAKVNERHDIVLGSDGEGSTPLKVSGSAYKLTRLRSLHHGTCLLNSPNIGRIGSFLKSPAKPFIKARGVDSVSSPITNVGIENSKFEQSVVTQFLRLHPGGRELTMVHEDDAMGVPDIKKGFDELTSPDWIYGQTPQFTFSTYTTEEDCRVRPALASDLEGLRANFTARNGIITQAEFELGDKSQQEDGKVSESLINKKLHEIQSWTSFLPSLKIGQSMDRLFGMGVSAVGEIDREPNSRNRIGIRV</sequence>
<dbReference type="InterPro" id="IPR018506">
    <property type="entry name" value="Cyt_B5_heme-BS"/>
</dbReference>
<dbReference type="Gene3D" id="3.30.930.10">
    <property type="entry name" value="Bira Bifunctional Protein, Domain 2"/>
    <property type="match status" value="1"/>
</dbReference>
<keyword evidence="7" id="KW-1185">Reference proteome</keyword>
<dbReference type="InParanoid" id="A0A0C3GGI2"/>
<dbReference type="SUPFAM" id="SSF55681">
    <property type="entry name" value="Class II aaRS and biotin synthetases"/>
    <property type="match status" value="1"/>
</dbReference>
<evidence type="ECO:0000256" key="1">
    <source>
        <dbReference type="ARBA" id="ARBA00003253"/>
    </source>
</evidence>
<dbReference type="PANTHER" id="PTHR12561">
    <property type="entry name" value="LIPOATE-PROTEIN LIGASE"/>
    <property type="match status" value="1"/>
</dbReference>
<dbReference type="CDD" id="cd16443">
    <property type="entry name" value="LplA"/>
    <property type="match status" value="1"/>
</dbReference>
<evidence type="ECO:0000256" key="3">
    <source>
        <dbReference type="ARBA" id="ARBA00008242"/>
    </source>
</evidence>
<evidence type="ECO:0000313" key="7">
    <source>
        <dbReference type="Proteomes" id="UP000054321"/>
    </source>
</evidence>
<evidence type="ECO:0000256" key="4">
    <source>
        <dbReference type="ARBA" id="ARBA00015925"/>
    </source>
</evidence>
<dbReference type="EMBL" id="KN832887">
    <property type="protein sequence ID" value="KIM95255.1"/>
    <property type="molecule type" value="Genomic_DNA"/>
</dbReference>